<proteinExistence type="predicted"/>
<feature type="transmembrane region" description="Helical" evidence="1">
    <location>
        <begin position="120"/>
        <end position="138"/>
    </location>
</feature>
<sequence>MRALFFCLLKPSDLMSWRAGRCTPMDKIHCHYHAAQPATWTCRPCARSYGDCCVPLNADAPDDAPKCALCAGTLEFLGAANSAQPFWERIPSFFAYGLQSGPLAFAALLALAGLFLPRSLLLWLLVFSVATKYFHSVIEGSSQAERQAPSLLSAFTGEGFTLFIKQLAVFMVAFGVLWLAADTGSRGLFWLVNLGLLLVMPASIIRLALDKQLGAALSPEQVGQVISAMGWRYLILCAFLFMLWQSPSWVTMMLAGGLPRVVLLPVAAFLFGYFGVVMCAMMGYAVFQYQAALGYVIADEEGQAAYPAAEFLRRKALADAQVRIKEGQLEQALEILTLALQRAPDDLALNERFHQLLYGLGARERCLRHLAHYLPLASRLSEPQAVTALLNARQLQADYLPDDALVCERLAAALLQRHKPREALSLLRNLHRRFPDYPHIARAYLLAARGFAEYLGELGPARQLLQFIRQRYPQSSLLGEVAALEATLDRLEKTA</sequence>
<evidence type="ECO:0000313" key="2">
    <source>
        <dbReference type="EMBL" id="SER10765.1"/>
    </source>
</evidence>
<keyword evidence="1" id="KW-0812">Transmembrane</keyword>
<dbReference type="Gene3D" id="1.25.40.10">
    <property type="entry name" value="Tetratricopeptide repeat domain"/>
    <property type="match status" value="1"/>
</dbReference>
<dbReference type="SUPFAM" id="SSF48452">
    <property type="entry name" value="TPR-like"/>
    <property type="match status" value="1"/>
</dbReference>
<keyword evidence="1" id="KW-1133">Transmembrane helix</keyword>
<dbReference type="InterPro" id="IPR011990">
    <property type="entry name" value="TPR-like_helical_dom_sf"/>
</dbReference>
<dbReference type="EMBL" id="FOFP01000015">
    <property type="protein sequence ID" value="SER10765.1"/>
    <property type="molecule type" value="Genomic_DNA"/>
</dbReference>
<feature type="transmembrane region" description="Helical" evidence="1">
    <location>
        <begin position="93"/>
        <end position="114"/>
    </location>
</feature>
<protein>
    <recommendedName>
        <fullName evidence="4">Tetratricopeptide repeat-containing protein</fullName>
    </recommendedName>
</protein>
<evidence type="ECO:0000313" key="3">
    <source>
        <dbReference type="Proteomes" id="UP000198512"/>
    </source>
</evidence>
<keyword evidence="3" id="KW-1185">Reference proteome</keyword>
<organism evidence="2 3">
    <name type="scientific">Pseudomonas cuatrocienegasensis</name>
    <dbReference type="NCBI Taxonomy" id="543360"/>
    <lineage>
        <taxon>Bacteria</taxon>
        <taxon>Pseudomonadati</taxon>
        <taxon>Pseudomonadota</taxon>
        <taxon>Gammaproteobacteria</taxon>
        <taxon>Pseudomonadales</taxon>
        <taxon>Pseudomonadaceae</taxon>
        <taxon>Pseudomonas</taxon>
    </lineage>
</organism>
<gene>
    <name evidence="2" type="ORF">SAMN05216600_11559</name>
</gene>
<keyword evidence="1" id="KW-0472">Membrane</keyword>
<accession>A0ABY1BLA6</accession>
<comment type="caution">
    <text evidence="2">The sequence shown here is derived from an EMBL/GenBank/DDBJ whole genome shotgun (WGS) entry which is preliminary data.</text>
</comment>
<feature type="transmembrane region" description="Helical" evidence="1">
    <location>
        <begin position="187"/>
        <end position="209"/>
    </location>
</feature>
<feature type="transmembrane region" description="Helical" evidence="1">
    <location>
        <begin position="159"/>
        <end position="181"/>
    </location>
</feature>
<evidence type="ECO:0008006" key="4">
    <source>
        <dbReference type="Google" id="ProtNLM"/>
    </source>
</evidence>
<evidence type="ECO:0000256" key="1">
    <source>
        <dbReference type="SAM" id="Phobius"/>
    </source>
</evidence>
<name>A0ABY1BLA6_9PSED</name>
<feature type="transmembrane region" description="Helical" evidence="1">
    <location>
        <begin position="262"/>
        <end position="287"/>
    </location>
</feature>
<reference evidence="2 3" key="1">
    <citation type="submission" date="2016-10" db="EMBL/GenBank/DDBJ databases">
        <authorList>
            <person name="Varghese N."/>
            <person name="Submissions S."/>
        </authorList>
    </citation>
    <scope>NUCLEOTIDE SEQUENCE [LARGE SCALE GENOMIC DNA]</scope>
    <source>
        <strain evidence="2 3">CIP 109853</strain>
    </source>
</reference>
<dbReference type="Proteomes" id="UP000198512">
    <property type="component" value="Unassembled WGS sequence"/>
</dbReference>
<feature type="transmembrane region" description="Helical" evidence="1">
    <location>
        <begin position="230"/>
        <end position="250"/>
    </location>
</feature>